<keyword evidence="12 14" id="KW-0472">Membrane</keyword>
<evidence type="ECO:0000256" key="11">
    <source>
        <dbReference type="ARBA" id="ARBA00023134"/>
    </source>
</evidence>
<keyword evidence="13" id="KW-0675">Receptor</keyword>
<dbReference type="GO" id="GO:0005794">
    <property type="term" value="C:Golgi apparatus"/>
    <property type="evidence" value="ECO:0007669"/>
    <property type="project" value="TreeGrafter"/>
</dbReference>
<gene>
    <name evidence="15" type="ORF">DTER00134_LOCUS1232</name>
</gene>
<keyword evidence="6" id="KW-0449">Lipoprotein</keyword>
<evidence type="ECO:0000256" key="10">
    <source>
        <dbReference type="ARBA" id="ARBA00022989"/>
    </source>
</evidence>
<feature type="transmembrane region" description="Helical" evidence="14">
    <location>
        <begin position="39"/>
        <end position="59"/>
    </location>
</feature>
<dbReference type="GO" id="GO:0043001">
    <property type="term" value="P:Golgi to plasma membrane protein transport"/>
    <property type="evidence" value="ECO:0007669"/>
    <property type="project" value="TreeGrafter"/>
</dbReference>
<keyword evidence="9" id="KW-0931">ER-Golgi transport</keyword>
<evidence type="ECO:0000256" key="9">
    <source>
        <dbReference type="ARBA" id="ARBA00022892"/>
    </source>
</evidence>
<keyword evidence="7" id="KW-0547">Nucleotide-binding</keyword>
<comment type="subcellular location">
    <subcellularLocation>
        <location evidence="1">Endoplasmic reticulum membrane</location>
        <topology evidence="1">Single-pass membrane protein</topology>
    </subcellularLocation>
</comment>
<proteinExistence type="inferred from homology"/>
<dbReference type="Gene3D" id="3.40.50.300">
    <property type="entry name" value="P-loop containing nucleotide triphosphate hydrolases"/>
    <property type="match status" value="1"/>
</dbReference>
<evidence type="ECO:0000256" key="3">
    <source>
        <dbReference type="ARBA" id="ARBA00010290"/>
    </source>
</evidence>
<evidence type="ECO:0000256" key="13">
    <source>
        <dbReference type="ARBA" id="ARBA00023170"/>
    </source>
</evidence>
<evidence type="ECO:0000256" key="14">
    <source>
        <dbReference type="SAM" id="Phobius"/>
    </source>
</evidence>
<dbReference type="Pfam" id="PF09439">
    <property type="entry name" value="SRPRB"/>
    <property type="match status" value="1"/>
</dbReference>
<comment type="similarity">
    <text evidence="2">Belongs to the SRP receptor beta subunit family.</text>
</comment>
<dbReference type="AlphaFoldDB" id="A0A7S3QL28"/>
<keyword evidence="10 14" id="KW-1133">Transmembrane helix</keyword>
<sequence length="267" mass="29087">MDPHATPPVLLQLYAKLEELVSLMPAEYQVKIKQIPPEILLSSIILVAVFFLLLVLRALSRPSKSTLPPVLLVGPCGAGKTALFFALRDASLHNGTVASMQENEGMVQLQGEKGSKKGQARLLDVPGHERLRHKLEQHLSDACAVVFVVDATDITPHKVEAAEELFEVLTHPNIARRRVPILLACNKMDLETQAHSVDFVRRTIEKQLDTMRKTRTSLSPEAAAKASVLGPASKPLTLAGLRNPVTVAGVSAKGDLQELHSFLSAKR</sequence>
<keyword evidence="8" id="KW-0256">Endoplasmic reticulum</keyword>
<evidence type="ECO:0000256" key="1">
    <source>
        <dbReference type="ARBA" id="ARBA00004389"/>
    </source>
</evidence>
<dbReference type="GO" id="GO:0034067">
    <property type="term" value="P:protein localization to Golgi apparatus"/>
    <property type="evidence" value="ECO:0007669"/>
    <property type="project" value="TreeGrafter"/>
</dbReference>
<dbReference type="GO" id="GO:0005789">
    <property type="term" value="C:endoplasmic reticulum membrane"/>
    <property type="evidence" value="ECO:0007669"/>
    <property type="project" value="UniProtKB-SubCell"/>
</dbReference>
<evidence type="ECO:0000256" key="12">
    <source>
        <dbReference type="ARBA" id="ARBA00023136"/>
    </source>
</evidence>
<dbReference type="EMBL" id="HBIP01002887">
    <property type="protein sequence ID" value="CAE0486193.1"/>
    <property type="molecule type" value="Transcribed_RNA"/>
</dbReference>
<dbReference type="PANTHER" id="PTHR45909:SF1">
    <property type="entry name" value="ADP-RIBOSYLATION FACTOR-RELATED PROTEIN 1"/>
    <property type="match status" value="1"/>
</dbReference>
<comment type="similarity">
    <text evidence="3">Belongs to the small GTPase superfamily. Arf family.</text>
</comment>
<dbReference type="GO" id="GO:0006886">
    <property type="term" value="P:intracellular protein transport"/>
    <property type="evidence" value="ECO:0007669"/>
    <property type="project" value="TreeGrafter"/>
</dbReference>
<dbReference type="SUPFAM" id="SSF52540">
    <property type="entry name" value="P-loop containing nucleoside triphosphate hydrolases"/>
    <property type="match status" value="1"/>
</dbReference>
<evidence type="ECO:0000256" key="8">
    <source>
        <dbReference type="ARBA" id="ARBA00022824"/>
    </source>
</evidence>
<keyword evidence="5 14" id="KW-0812">Transmembrane</keyword>
<dbReference type="InterPro" id="IPR024156">
    <property type="entry name" value="Small_GTPase_ARF"/>
</dbReference>
<accession>A0A7S3QL28</accession>
<keyword evidence="11" id="KW-0342">GTP-binding</keyword>
<evidence type="ECO:0000256" key="2">
    <source>
        <dbReference type="ARBA" id="ARBA00005619"/>
    </source>
</evidence>
<dbReference type="InterPro" id="IPR019009">
    <property type="entry name" value="SRP_receptor_beta_su"/>
</dbReference>
<protein>
    <recommendedName>
        <fullName evidence="4">Signal recognition particle receptor subunit beta</fullName>
    </recommendedName>
</protein>
<evidence type="ECO:0000256" key="5">
    <source>
        <dbReference type="ARBA" id="ARBA00022692"/>
    </source>
</evidence>
<reference evidence="15" key="1">
    <citation type="submission" date="2021-01" db="EMBL/GenBank/DDBJ databases">
        <authorList>
            <person name="Corre E."/>
            <person name="Pelletier E."/>
            <person name="Niang G."/>
            <person name="Scheremetjew M."/>
            <person name="Finn R."/>
            <person name="Kale V."/>
            <person name="Holt S."/>
            <person name="Cochrane G."/>
            <person name="Meng A."/>
            <person name="Brown T."/>
            <person name="Cohen L."/>
        </authorList>
    </citation>
    <scope>NUCLEOTIDE SEQUENCE</scope>
    <source>
        <strain evidence="15">CCMP1320</strain>
    </source>
</reference>
<name>A0A7S3QL28_DUNTE</name>
<keyword evidence="6" id="KW-0519">Myristate</keyword>
<evidence type="ECO:0000256" key="7">
    <source>
        <dbReference type="ARBA" id="ARBA00022741"/>
    </source>
</evidence>
<organism evidence="15">
    <name type="scientific">Dunaliella tertiolecta</name>
    <name type="common">Green alga</name>
    <dbReference type="NCBI Taxonomy" id="3047"/>
    <lineage>
        <taxon>Eukaryota</taxon>
        <taxon>Viridiplantae</taxon>
        <taxon>Chlorophyta</taxon>
        <taxon>core chlorophytes</taxon>
        <taxon>Chlorophyceae</taxon>
        <taxon>CS clade</taxon>
        <taxon>Chlamydomonadales</taxon>
        <taxon>Dunaliellaceae</taxon>
        <taxon>Dunaliella</taxon>
    </lineage>
</organism>
<dbReference type="InterPro" id="IPR027417">
    <property type="entry name" value="P-loop_NTPase"/>
</dbReference>
<evidence type="ECO:0000256" key="4">
    <source>
        <dbReference type="ARBA" id="ARBA00020256"/>
    </source>
</evidence>
<evidence type="ECO:0000256" key="6">
    <source>
        <dbReference type="ARBA" id="ARBA00022707"/>
    </source>
</evidence>
<evidence type="ECO:0000313" key="15">
    <source>
        <dbReference type="EMBL" id="CAE0486193.1"/>
    </source>
</evidence>
<keyword evidence="9" id="KW-0813">Transport</keyword>
<dbReference type="PANTHER" id="PTHR45909">
    <property type="entry name" value="ADP-RIBOSYLATION FACTOR-RELATED PROTEIN 1"/>
    <property type="match status" value="1"/>
</dbReference>
<dbReference type="GO" id="GO:0003924">
    <property type="term" value="F:GTPase activity"/>
    <property type="evidence" value="ECO:0007669"/>
    <property type="project" value="TreeGrafter"/>
</dbReference>
<dbReference type="GO" id="GO:0005525">
    <property type="term" value="F:GTP binding"/>
    <property type="evidence" value="ECO:0007669"/>
    <property type="project" value="UniProtKB-KW"/>
</dbReference>